<protein>
    <recommendedName>
        <fullName evidence="6">Ankyrin repeat protein</fullName>
    </recommendedName>
</protein>
<feature type="repeat" description="ANK" evidence="3">
    <location>
        <begin position="345"/>
        <end position="380"/>
    </location>
</feature>
<dbReference type="PANTHER" id="PTHR24193:SF121">
    <property type="entry name" value="ADA2A-CONTAINING COMPLEX COMPONENT 3, ISOFORM D"/>
    <property type="match status" value="1"/>
</dbReference>
<feature type="repeat" description="ANK" evidence="3">
    <location>
        <begin position="278"/>
        <end position="311"/>
    </location>
</feature>
<evidence type="ECO:0000313" key="5">
    <source>
        <dbReference type="Proteomes" id="UP001642540"/>
    </source>
</evidence>
<name>A0ABP1RJH1_9HEXA</name>
<gene>
    <name evidence="4" type="ORF">ODALV1_LOCUS22888</name>
</gene>
<dbReference type="SUPFAM" id="SSF48403">
    <property type="entry name" value="Ankyrin repeat"/>
    <property type="match status" value="1"/>
</dbReference>
<reference evidence="4 5" key="1">
    <citation type="submission" date="2024-08" db="EMBL/GenBank/DDBJ databases">
        <authorList>
            <person name="Cucini C."/>
            <person name="Frati F."/>
        </authorList>
    </citation>
    <scope>NUCLEOTIDE SEQUENCE [LARGE SCALE GENOMIC DNA]</scope>
</reference>
<feature type="repeat" description="ANK" evidence="3">
    <location>
        <begin position="312"/>
        <end position="344"/>
    </location>
</feature>
<keyword evidence="5" id="KW-1185">Reference proteome</keyword>
<evidence type="ECO:0000256" key="2">
    <source>
        <dbReference type="ARBA" id="ARBA00023043"/>
    </source>
</evidence>
<dbReference type="PROSITE" id="PS50297">
    <property type="entry name" value="ANK_REP_REGION"/>
    <property type="match status" value="1"/>
</dbReference>
<dbReference type="SMART" id="SM00248">
    <property type="entry name" value="ANK"/>
    <property type="match status" value="5"/>
</dbReference>
<dbReference type="PANTHER" id="PTHR24193">
    <property type="entry name" value="ANKYRIN REPEAT PROTEIN"/>
    <property type="match status" value="1"/>
</dbReference>
<evidence type="ECO:0008006" key="6">
    <source>
        <dbReference type="Google" id="ProtNLM"/>
    </source>
</evidence>
<dbReference type="InterPro" id="IPR036770">
    <property type="entry name" value="Ankyrin_rpt-contain_sf"/>
</dbReference>
<comment type="caution">
    <text evidence="4">The sequence shown here is derived from an EMBL/GenBank/DDBJ whole genome shotgun (WGS) entry which is preliminary data.</text>
</comment>
<organism evidence="4 5">
    <name type="scientific">Orchesella dallaii</name>
    <dbReference type="NCBI Taxonomy" id="48710"/>
    <lineage>
        <taxon>Eukaryota</taxon>
        <taxon>Metazoa</taxon>
        <taxon>Ecdysozoa</taxon>
        <taxon>Arthropoda</taxon>
        <taxon>Hexapoda</taxon>
        <taxon>Collembola</taxon>
        <taxon>Entomobryomorpha</taxon>
        <taxon>Entomobryoidea</taxon>
        <taxon>Orchesellidae</taxon>
        <taxon>Orchesellinae</taxon>
        <taxon>Orchesella</taxon>
    </lineage>
</organism>
<evidence type="ECO:0000256" key="3">
    <source>
        <dbReference type="PROSITE-ProRule" id="PRU00023"/>
    </source>
</evidence>
<dbReference type="Proteomes" id="UP001642540">
    <property type="component" value="Unassembled WGS sequence"/>
</dbReference>
<proteinExistence type="predicted"/>
<keyword evidence="1" id="KW-0677">Repeat</keyword>
<keyword evidence="2 3" id="KW-0040">ANK repeat</keyword>
<sequence>MERFLGQWKISSEFGLKWVFACVYLNYFNLLKVIENLEYFPNIFDSEELVILAVRFADVPIIDFVLKHYTQQSKKQITDLKLTLECSRNDEGSEDIHLNILEIAVLRGNYLVMEYLLKTHEFEKSLLEADAWKLVVYCVYDTKTKHEQIQDRKHIIEKLYSLNPNFSWNMEENFPMPFQVPNIHLDLILHLINLGADVYSSDENYENILHYCPAYMTPKEYDTFVRTLYNRGDSLLLISPSKCNTFPLHVAVRRIEVFESTVEIFLATKADFNFINVHGDTCFHSAIINNRSAFVLDLLVRAGFDITRRAQHNSNCLHLAAEVGNLTATRYLLSRGISVNSTDMGNQTPLYRALLFSTSSTHGVVKELIRGGADVNAVTDNRWSILAIALDRNKQEKLENRTVEFLRKSGSNLVRRQLRPDSPVSNPLTL</sequence>
<dbReference type="PROSITE" id="PS50088">
    <property type="entry name" value="ANK_REPEAT"/>
    <property type="match status" value="3"/>
</dbReference>
<dbReference type="InterPro" id="IPR002110">
    <property type="entry name" value="Ankyrin_rpt"/>
</dbReference>
<accession>A0ABP1RJH1</accession>
<dbReference type="Gene3D" id="1.25.40.20">
    <property type="entry name" value="Ankyrin repeat-containing domain"/>
    <property type="match status" value="1"/>
</dbReference>
<dbReference type="Pfam" id="PF12796">
    <property type="entry name" value="Ank_2"/>
    <property type="match status" value="1"/>
</dbReference>
<dbReference type="InterPro" id="IPR050663">
    <property type="entry name" value="Ankyrin-SOCS_Box"/>
</dbReference>
<evidence type="ECO:0000256" key="1">
    <source>
        <dbReference type="ARBA" id="ARBA00022737"/>
    </source>
</evidence>
<evidence type="ECO:0000313" key="4">
    <source>
        <dbReference type="EMBL" id="CAL8129129.1"/>
    </source>
</evidence>
<dbReference type="EMBL" id="CAXLJM020000076">
    <property type="protein sequence ID" value="CAL8129129.1"/>
    <property type="molecule type" value="Genomic_DNA"/>
</dbReference>
<dbReference type="Pfam" id="PF00023">
    <property type="entry name" value="Ank"/>
    <property type="match status" value="1"/>
</dbReference>